<dbReference type="SUPFAM" id="SSF52540">
    <property type="entry name" value="P-loop containing nucleoside triphosphate hydrolases"/>
    <property type="match status" value="1"/>
</dbReference>
<comment type="caution">
    <text evidence="2">The sequence shown here is derived from an EMBL/GenBank/DDBJ whole genome shotgun (WGS) entry which is preliminary data.</text>
</comment>
<feature type="compositionally biased region" description="Basic and acidic residues" evidence="1">
    <location>
        <begin position="10"/>
        <end position="23"/>
    </location>
</feature>
<feature type="region of interest" description="Disordered" evidence="1">
    <location>
        <begin position="1"/>
        <end position="31"/>
    </location>
</feature>
<dbReference type="OrthoDB" id="6134417at2759"/>
<dbReference type="Pfam" id="PF00400">
    <property type="entry name" value="WD40"/>
    <property type="match status" value="1"/>
</dbReference>
<gene>
    <name evidence="2" type="ORF">DCHRY22_LOCUS9483</name>
</gene>
<protein>
    <submittedName>
        <fullName evidence="2">(African queen) hypothetical protein</fullName>
    </submittedName>
</protein>
<dbReference type="SUPFAM" id="SSF50998">
    <property type="entry name" value="Quinoprotein alcohol dehydrogenase-like"/>
    <property type="match status" value="1"/>
</dbReference>
<dbReference type="InterPro" id="IPR011047">
    <property type="entry name" value="Quinoprotein_ADH-like_sf"/>
</dbReference>
<dbReference type="Gene3D" id="2.130.10.10">
    <property type="entry name" value="YVTN repeat-like/Quinoprotein amine dehydrogenase"/>
    <property type="match status" value="2"/>
</dbReference>
<evidence type="ECO:0000313" key="2">
    <source>
        <dbReference type="EMBL" id="CAG9570818.1"/>
    </source>
</evidence>
<reference evidence="2" key="1">
    <citation type="submission" date="2021-09" db="EMBL/GenBank/DDBJ databases">
        <authorList>
            <person name="Martin H S."/>
        </authorList>
    </citation>
    <scope>NUCLEOTIDE SEQUENCE</scope>
</reference>
<dbReference type="InterPro" id="IPR001680">
    <property type="entry name" value="WD40_rpt"/>
</dbReference>
<dbReference type="SMART" id="SM00320">
    <property type="entry name" value="WD40"/>
    <property type="match status" value="4"/>
</dbReference>
<sequence>MGNSCSSGQAHKDKDSISQHSEDFPPAASPALSSVISLSKKTFQKSGINAILCSFSRSTPPLSQISLKSVQWFRRESITDKQREPNCCARRSPSYRVTKPSLDVEAPQEILEPVPSFKDKKPQLKGPRPPVGSSVSDSISLSSPVACASPREDVVGPPIPANVAALPEEQRSYLLGRIPSQRTRRRKAMIIYVCAADSQDCCTEKGALHCAVAARLRVRARRRGWRVHVADLHWRSPLEQQRDHRFPVLCIAELARQSELGAVVPVLFLNTSLGTPLLPHTLECADFKAALETAEDENDKELLNKWYTLDNSTTPPCYRLARGAPARWRRDMARALSVLVRTLPQEACDAYLTTVLEQEVQHTVLMSSDAARRCVWVCRGGDVAQNNDPDAEHTRELQRRLANLHKDLKLHLSERNIIRSSMRRGTSPEQHAAAVRDALADRLDALLDTLAADGDSPAGYGGIPASLFDEISEHLSFCQKVTQCTSNREITLNELKTYMRGESSVPLALLGGAGCGKATLLARAAALAPSVLPDVALVLRFVGLTSQSSSSQQLLKSIVDQLHVLHTGTVYRGRNEPLSLSSTLARLLEAVGRTRPVLLCVAGADALRGARWLPSKLPENVKMIVTVTEEKDEPSSSAIMAVLSSEDGPKVVRAPPVGAEEAKAVLLATAASYSKTGAGSPPEAAIKAVQKCTLPLYAKILAWQISLSAETFTELSEPETAPELVICDDLEGQLEQILVTTEAALGAERVKACLSLLTAARRGLDDTEILDLLAHDELFRSEETYLPWAPGALLWPQLSALLSPWLRESRWRDAALAAVAAERYQPQVERARRTLVDYFEGKWFVENDPKMAGRLVSQENKFSDDWYNTRKFDELPFQHYHILKEDPEAFSVKPYFTQLDWIHDKLAATDCGHFLEDIALVHIDPLPEHLEILKELFVTHSYALDYDHRQFYGLLRIVMEKRQREGIHIDSEIVQDWMKEIWEPPIPTFYPANEDFWKVLENKEKRDISMAEGFDSKSYDLIVRFNTRGKYVATVSTEREEICVWDVLRCKMIRKITGVTHPINLVPIDEYRCVVLCRRELRVYDLDQGKYLVALKGVMNQKMPYYGLHDASHLVALSRNRMYVNLMNIETGDCVTTFKAGEDRFLNSLLVSGDGRVLVCGDETQKPFPLLVWSLTSRKLLYDLRIPHHDFVTSKAAITYEGSYVCVVSRELDEPSPNFIVVYDLQSGTLFKKWKPGCDTVALAISSTDGCVVSGLADTRILVWDLVTGNCRLTLRGHRSAPSMLSLARAGATLLSADKERLDRSVRLWDLHTGKLIAVYTPPDRVTSCEILLGGSVLALALENYKEILCVKLHGPTVESVKNGRDAEYDDTGYGQEDNEGKIFDVRGMENT</sequence>
<evidence type="ECO:0000256" key="1">
    <source>
        <dbReference type="SAM" id="MobiDB-lite"/>
    </source>
</evidence>
<dbReference type="InterPro" id="IPR027417">
    <property type="entry name" value="P-loop_NTPase"/>
</dbReference>
<organism evidence="2 3">
    <name type="scientific">Danaus chrysippus</name>
    <name type="common">African queen</name>
    <dbReference type="NCBI Taxonomy" id="151541"/>
    <lineage>
        <taxon>Eukaryota</taxon>
        <taxon>Metazoa</taxon>
        <taxon>Ecdysozoa</taxon>
        <taxon>Arthropoda</taxon>
        <taxon>Hexapoda</taxon>
        <taxon>Insecta</taxon>
        <taxon>Pterygota</taxon>
        <taxon>Neoptera</taxon>
        <taxon>Endopterygota</taxon>
        <taxon>Lepidoptera</taxon>
        <taxon>Glossata</taxon>
        <taxon>Ditrysia</taxon>
        <taxon>Papilionoidea</taxon>
        <taxon>Nymphalidae</taxon>
        <taxon>Danainae</taxon>
        <taxon>Danaini</taxon>
        <taxon>Danaina</taxon>
        <taxon>Danaus</taxon>
        <taxon>Anosia</taxon>
    </lineage>
</organism>
<keyword evidence="3" id="KW-1185">Reference proteome</keyword>
<feature type="region of interest" description="Disordered" evidence="1">
    <location>
        <begin position="111"/>
        <end position="137"/>
    </location>
</feature>
<evidence type="ECO:0000313" key="3">
    <source>
        <dbReference type="Proteomes" id="UP000789524"/>
    </source>
</evidence>
<name>A0A8J2W770_9NEOP</name>
<dbReference type="PANTHER" id="PTHR19871:SF37">
    <property type="entry name" value="GH25853P"/>
    <property type="match status" value="1"/>
</dbReference>
<dbReference type="InterPro" id="IPR015943">
    <property type="entry name" value="WD40/YVTN_repeat-like_dom_sf"/>
</dbReference>
<dbReference type="EMBL" id="CAKASE010000066">
    <property type="protein sequence ID" value="CAG9570818.1"/>
    <property type="molecule type" value="Genomic_DNA"/>
</dbReference>
<proteinExistence type="predicted"/>
<dbReference type="InterPro" id="IPR052752">
    <property type="entry name" value="NACHT-WD_repeat"/>
</dbReference>
<accession>A0A8J2W770</accession>
<dbReference type="PANTHER" id="PTHR19871">
    <property type="entry name" value="BETA TRANSDUCIN-RELATED PROTEIN"/>
    <property type="match status" value="1"/>
</dbReference>
<dbReference type="Proteomes" id="UP000789524">
    <property type="component" value="Unassembled WGS sequence"/>
</dbReference>